<evidence type="ECO:0000313" key="2">
    <source>
        <dbReference type="Proteomes" id="UP000019146"/>
    </source>
</evidence>
<organism evidence="1 2">
    <name type="scientific">Paraburkholderia caribensis MBA4</name>
    <dbReference type="NCBI Taxonomy" id="1323664"/>
    <lineage>
        <taxon>Bacteria</taxon>
        <taxon>Pseudomonadati</taxon>
        <taxon>Pseudomonadota</taxon>
        <taxon>Betaproteobacteria</taxon>
        <taxon>Burkholderiales</taxon>
        <taxon>Burkholderiaceae</taxon>
        <taxon>Paraburkholderia</taxon>
    </lineage>
</organism>
<sequence length="41" mass="4473">MPVVQGRETHASSRRDHAAYEGLCERTLSFPVNGRVTASGE</sequence>
<proteinExistence type="predicted"/>
<dbReference type="EMBL" id="CP012747">
    <property type="protein sequence ID" value="ALL68144.1"/>
    <property type="molecule type" value="Genomic_DNA"/>
</dbReference>
<protein>
    <submittedName>
        <fullName evidence="1">Uncharacterized protein</fullName>
    </submittedName>
</protein>
<dbReference type="KEGG" id="bcai:K788_0009109"/>
<name>A0A0P0RHU7_9BURK</name>
<dbReference type="Proteomes" id="UP000019146">
    <property type="component" value="Chromosome 2"/>
</dbReference>
<dbReference type="AlphaFoldDB" id="A0A0P0RHU7"/>
<evidence type="ECO:0000313" key="1">
    <source>
        <dbReference type="EMBL" id="ALL68144.1"/>
    </source>
</evidence>
<reference evidence="1 2" key="1">
    <citation type="journal article" date="2014" name="Genome Announc.">
        <title>Draft Genome Sequence of the Haloacid-Degrading Burkholderia caribensis Strain MBA4.</title>
        <authorList>
            <person name="Pan Y."/>
            <person name="Kong K.F."/>
            <person name="Tsang J.S."/>
        </authorList>
    </citation>
    <scope>NUCLEOTIDE SEQUENCE [LARGE SCALE GENOMIC DNA]</scope>
    <source>
        <strain evidence="1 2">MBA4</strain>
    </source>
</reference>
<accession>A0A0P0RHU7</accession>
<gene>
    <name evidence="1" type="ORF">K788_0009109</name>
</gene>